<dbReference type="AlphaFoldDB" id="A0A1L3Z4P3"/>
<name>A0A1L3Z4P3_RHILE</name>
<protein>
    <submittedName>
        <fullName evidence="1">Uncharacterized protein</fullName>
    </submittedName>
</protein>
<organism evidence="1 2">
    <name type="scientific">Rhizobium leguminosarum</name>
    <dbReference type="NCBI Taxonomy" id="384"/>
    <lineage>
        <taxon>Bacteria</taxon>
        <taxon>Pseudomonadati</taxon>
        <taxon>Pseudomonadota</taxon>
        <taxon>Alphaproteobacteria</taxon>
        <taxon>Hyphomicrobiales</taxon>
        <taxon>Rhizobiaceae</taxon>
        <taxon>Rhizobium/Agrobacterium group</taxon>
        <taxon>Rhizobium</taxon>
    </lineage>
</organism>
<evidence type="ECO:0000313" key="1">
    <source>
        <dbReference type="EMBL" id="API50587.1"/>
    </source>
</evidence>
<proteinExistence type="predicted"/>
<dbReference type="Proteomes" id="UP000183050">
    <property type="component" value="Chromosome"/>
</dbReference>
<dbReference type="EMBL" id="CP018228">
    <property type="protein sequence ID" value="API50587.1"/>
    <property type="molecule type" value="Genomic_DNA"/>
</dbReference>
<sequence length="116" mass="13073">MNSATIETAPVVKALDDIASALERALTGITTLRSLLSPEETNEREFDPRDPRNKYEIGGLMKLTERGIEICYRLFDAGKTRYAVKELMDISFGAADHRFKAWEKAGGVNRKKMHLD</sequence>
<dbReference type="RefSeq" id="WP_072637529.1">
    <property type="nucleotide sequence ID" value="NZ_CP018228.1"/>
</dbReference>
<accession>A0A1L3Z4P3</accession>
<reference evidence="1 2" key="1">
    <citation type="submission" date="2016-11" db="EMBL/GenBank/DDBJ databases">
        <title>Rhizobium leguminosarum bv. viciae strain Vaf12 isolated from Vavilovia formosa root nodules from Russia, Dagestan.</title>
        <authorList>
            <person name="Kimeklis A."/>
        </authorList>
    </citation>
    <scope>NUCLEOTIDE SEQUENCE [LARGE SCALE GENOMIC DNA]</scope>
    <source>
        <strain evidence="1 2">Vaf-108</strain>
    </source>
</reference>
<evidence type="ECO:0000313" key="2">
    <source>
        <dbReference type="Proteomes" id="UP000183050"/>
    </source>
</evidence>
<gene>
    <name evidence="1" type="ORF">BMW22_02120</name>
</gene>